<protein>
    <submittedName>
        <fullName evidence="1">Uncharacterized protein</fullName>
    </submittedName>
</protein>
<keyword evidence="2" id="KW-1185">Reference proteome</keyword>
<sequence>MFHRGLPQDQGAGTIAIIVSYMYTYSRFNPQRQWREEERTPGSTRGVTKVRIMTEDLVRFATWSTHKTRPLGH</sequence>
<dbReference type="Proteomes" id="UP000226031">
    <property type="component" value="Unassembled WGS sequence"/>
</dbReference>
<accession>A0A2B7ZF87</accession>
<proteinExistence type="predicted"/>
<evidence type="ECO:0000313" key="1">
    <source>
        <dbReference type="EMBL" id="PGH32255.1"/>
    </source>
</evidence>
<dbReference type="AlphaFoldDB" id="A0A2B7ZF87"/>
<reference evidence="1 2" key="1">
    <citation type="submission" date="2017-10" db="EMBL/GenBank/DDBJ databases">
        <title>Comparative genomics in systemic dimorphic fungi from Ajellomycetaceae.</title>
        <authorList>
            <person name="Munoz J.F."/>
            <person name="Mcewen J.G."/>
            <person name="Clay O.K."/>
            <person name="Cuomo C.A."/>
        </authorList>
    </citation>
    <scope>NUCLEOTIDE SEQUENCE [LARGE SCALE GENOMIC DNA]</scope>
    <source>
        <strain evidence="1 2">UAMH4076</strain>
    </source>
</reference>
<comment type="caution">
    <text evidence="1">The sequence shown here is derived from an EMBL/GenBank/DDBJ whole genome shotgun (WGS) entry which is preliminary data.</text>
</comment>
<gene>
    <name evidence="1" type="ORF">GX50_04986</name>
</gene>
<name>A0A2B7ZF87_9EURO</name>
<organism evidence="1 2">
    <name type="scientific">[Emmonsia] crescens</name>
    <dbReference type="NCBI Taxonomy" id="73230"/>
    <lineage>
        <taxon>Eukaryota</taxon>
        <taxon>Fungi</taxon>
        <taxon>Dikarya</taxon>
        <taxon>Ascomycota</taxon>
        <taxon>Pezizomycotina</taxon>
        <taxon>Eurotiomycetes</taxon>
        <taxon>Eurotiomycetidae</taxon>
        <taxon>Onygenales</taxon>
        <taxon>Ajellomycetaceae</taxon>
        <taxon>Emergomyces</taxon>
    </lineage>
</organism>
<evidence type="ECO:0000313" key="2">
    <source>
        <dbReference type="Proteomes" id="UP000226031"/>
    </source>
</evidence>
<dbReference type="EMBL" id="PDND01000099">
    <property type="protein sequence ID" value="PGH32255.1"/>
    <property type="molecule type" value="Genomic_DNA"/>
</dbReference>